<dbReference type="Proteomes" id="UP000044602">
    <property type="component" value="Unassembled WGS sequence"/>
</dbReference>
<evidence type="ECO:0000313" key="8">
    <source>
        <dbReference type="EMBL" id="CRK15337.1"/>
    </source>
</evidence>
<gene>
    <name evidence="9" type="ORF">BN1708_006638</name>
    <name evidence="8" type="ORF">BN1723_010630</name>
    <name evidence="10" type="ORF">HYQ45_008163</name>
</gene>
<name>A0A0G4MLK5_VERLO</name>
<comment type="similarity">
    <text evidence="2">Belongs to the major facilitator superfamily. Sugar transporter (TC 2.A.1.1) family.</text>
</comment>
<evidence type="ECO:0000256" key="5">
    <source>
        <dbReference type="ARBA" id="ARBA00023136"/>
    </source>
</evidence>
<dbReference type="Pfam" id="PF00083">
    <property type="entry name" value="Sugar_tr"/>
    <property type="match status" value="1"/>
</dbReference>
<dbReference type="PANTHER" id="PTHR48022:SF2">
    <property type="entry name" value="PLASTIDIC GLUCOSE TRANSPORTER 4"/>
    <property type="match status" value="1"/>
</dbReference>
<keyword evidence="3 6" id="KW-0812">Transmembrane</keyword>
<dbReference type="AlphaFoldDB" id="A0A0G4MLK5"/>
<keyword evidence="10" id="KW-0813">Transport</keyword>
<feature type="transmembrane region" description="Helical" evidence="6">
    <location>
        <begin position="99"/>
        <end position="118"/>
    </location>
</feature>
<evidence type="ECO:0000313" key="9">
    <source>
        <dbReference type="EMBL" id="CRK35131.1"/>
    </source>
</evidence>
<dbReference type="InterPro" id="IPR005829">
    <property type="entry name" value="Sugar_transporter_CS"/>
</dbReference>
<keyword evidence="4 6" id="KW-1133">Transmembrane helix</keyword>
<comment type="subcellular location">
    <subcellularLocation>
        <location evidence="1">Membrane</location>
        <topology evidence="1">Multi-pass membrane protein</topology>
    </subcellularLocation>
</comment>
<organism evidence="9 11">
    <name type="scientific">Verticillium longisporum</name>
    <name type="common">Verticillium dahliae var. longisporum</name>
    <dbReference type="NCBI Taxonomy" id="100787"/>
    <lineage>
        <taxon>Eukaryota</taxon>
        <taxon>Fungi</taxon>
        <taxon>Dikarya</taxon>
        <taxon>Ascomycota</taxon>
        <taxon>Pezizomycotina</taxon>
        <taxon>Sordariomycetes</taxon>
        <taxon>Hypocreomycetidae</taxon>
        <taxon>Glomerellales</taxon>
        <taxon>Plectosphaerellaceae</taxon>
        <taxon>Verticillium</taxon>
    </lineage>
</organism>
<evidence type="ECO:0000313" key="10">
    <source>
        <dbReference type="EMBL" id="KAG7133734.1"/>
    </source>
</evidence>
<dbReference type="GO" id="GO:0016020">
    <property type="term" value="C:membrane"/>
    <property type="evidence" value="ECO:0007669"/>
    <property type="project" value="UniProtKB-SubCell"/>
</dbReference>
<proteinExistence type="inferred from homology"/>
<dbReference type="STRING" id="100787.A0A0G4MLK5"/>
<keyword evidence="11" id="KW-1185">Reference proteome</keyword>
<evidence type="ECO:0000256" key="3">
    <source>
        <dbReference type="ARBA" id="ARBA00022692"/>
    </source>
</evidence>
<feature type="transmembrane region" description="Helical" evidence="6">
    <location>
        <begin position="20"/>
        <end position="44"/>
    </location>
</feature>
<dbReference type="SUPFAM" id="SSF103473">
    <property type="entry name" value="MFS general substrate transporter"/>
    <property type="match status" value="1"/>
</dbReference>
<dbReference type="InterPro" id="IPR005828">
    <property type="entry name" value="MFS_sugar_transport-like"/>
</dbReference>
<dbReference type="InterPro" id="IPR050360">
    <property type="entry name" value="MFS_Sugar_Transporters"/>
</dbReference>
<feature type="transmembrane region" description="Helical" evidence="6">
    <location>
        <begin position="441"/>
        <end position="459"/>
    </location>
</feature>
<dbReference type="PROSITE" id="PS50850">
    <property type="entry name" value="MFS"/>
    <property type="match status" value="1"/>
</dbReference>
<feature type="transmembrane region" description="Helical" evidence="6">
    <location>
        <begin position="160"/>
        <end position="180"/>
    </location>
</feature>
<dbReference type="EMBL" id="CVQH01023416">
    <property type="protein sequence ID" value="CRK35131.1"/>
    <property type="molecule type" value="Genomic_DNA"/>
</dbReference>
<keyword evidence="10" id="KW-0762">Sugar transport</keyword>
<evidence type="ECO:0000313" key="11">
    <source>
        <dbReference type="Proteomes" id="UP000044602"/>
    </source>
</evidence>
<dbReference type="InterPro" id="IPR020846">
    <property type="entry name" value="MFS_dom"/>
</dbReference>
<keyword evidence="5 6" id="KW-0472">Membrane</keyword>
<protein>
    <submittedName>
        <fullName evidence="10">Glucose transporter rco-3 like protein</fullName>
    </submittedName>
</protein>
<accession>A0A0G4MLK5</accession>
<feature type="transmembrane region" description="Helical" evidence="6">
    <location>
        <begin position="130"/>
        <end position="148"/>
    </location>
</feature>
<evidence type="ECO:0000259" key="7">
    <source>
        <dbReference type="PROSITE" id="PS50850"/>
    </source>
</evidence>
<sequence length="516" mass="56994">MLTFLRDHNYNVSKHITSNLLMAVMVLCTSVLTFGFETSILSTIQAMDPFERRFGDINPVTGKYSISASKLAYLNSFPLITYAIGVVVAAQISERRGRRIILLIMNTICIGGVFLSLFAKNYGQSLGGRLLIQTHVGMEAYLVPMFIAELVPAAVRGSMVATYALSHIFAAFIGAIVTNFTSRIDGDASWRIPVGLIMIFPVLALAFSFLVPESPRWLLRKGRFDEAADSIYYLRGAVKEYPAEAEARLILETIENAETQGRWRDLFKGTNTRRTWVGILAAASTQLTGQTFASNYGAIFLKSLNVMDPFTATLIKRSIILVGCIFVILFVERVGRRRLSLIVGSLCATSLLVMGGLGTVASRSTVENNTLLTMTILFPMLYMIGFGSTMQVVKSELPHTSLRDKSIMIHLSVANACNFLTTFTLPYLLKAPYANLGPKVGFVYGSICVVIVILLFFFIPEMTKRSLEEIDEMMDAKVPARRTRSWKSSGLGSKLTELDNGNMEAVKSKLEAAVRH</sequence>
<feature type="transmembrane region" description="Helical" evidence="6">
    <location>
        <begin position="192"/>
        <end position="211"/>
    </location>
</feature>
<feature type="transmembrane region" description="Helical" evidence="6">
    <location>
        <begin position="407"/>
        <end position="429"/>
    </location>
</feature>
<dbReference type="GO" id="GO:0005351">
    <property type="term" value="F:carbohydrate:proton symporter activity"/>
    <property type="evidence" value="ECO:0007669"/>
    <property type="project" value="TreeGrafter"/>
</dbReference>
<evidence type="ECO:0000256" key="1">
    <source>
        <dbReference type="ARBA" id="ARBA00004141"/>
    </source>
</evidence>
<feature type="transmembrane region" description="Helical" evidence="6">
    <location>
        <begin position="370"/>
        <end position="387"/>
    </location>
</feature>
<evidence type="ECO:0000313" key="12">
    <source>
        <dbReference type="Proteomes" id="UP000045706"/>
    </source>
</evidence>
<dbReference type="Proteomes" id="UP000689129">
    <property type="component" value="Unassembled WGS sequence"/>
</dbReference>
<dbReference type="Gene3D" id="1.20.1250.20">
    <property type="entry name" value="MFS general substrate transporter like domains"/>
    <property type="match status" value="1"/>
</dbReference>
<reference evidence="11 12" key="1">
    <citation type="submission" date="2015-05" db="EMBL/GenBank/DDBJ databases">
        <authorList>
            <person name="Fogelqvist Johan"/>
        </authorList>
    </citation>
    <scope>NUCLEOTIDE SEQUENCE [LARGE SCALE GENOMIC DNA]</scope>
    <source>
        <strain evidence="9">VL1</strain>
        <strain evidence="8">VL2</strain>
    </source>
</reference>
<feature type="transmembrane region" description="Helical" evidence="6">
    <location>
        <begin position="71"/>
        <end position="93"/>
    </location>
</feature>
<feature type="transmembrane region" description="Helical" evidence="6">
    <location>
        <begin position="339"/>
        <end position="358"/>
    </location>
</feature>
<dbReference type="Proteomes" id="UP000045706">
    <property type="component" value="Unassembled WGS sequence"/>
</dbReference>
<evidence type="ECO:0000256" key="6">
    <source>
        <dbReference type="SAM" id="Phobius"/>
    </source>
</evidence>
<feature type="domain" description="Major facilitator superfamily (MFS) profile" evidence="7">
    <location>
        <begin position="23"/>
        <end position="463"/>
    </location>
</feature>
<dbReference type="EMBL" id="CVQI01005891">
    <property type="protein sequence ID" value="CRK15337.1"/>
    <property type="molecule type" value="Genomic_DNA"/>
</dbReference>
<dbReference type="PROSITE" id="PS00216">
    <property type="entry name" value="SUGAR_TRANSPORT_1"/>
    <property type="match status" value="1"/>
</dbReference>
<feature type="transmembrane region" description="Helical" evidence="6">
    <location>
        <begin position="314"/>
        <end position="332"/>
    </location>
</feature>
<dbReference type="PANTHER" id="PTHR48022">
    <property type="entry name" value="PLASTIDIC GLUCOSE TRANSPORTER 4"/>
    <property type="match status" value="1"/>
</dbReference>
<evidence type="ECO:0000256" key="2">
    <source>
        <dbReference type="ARBA" id="ARBA00010992"/>
    </source>
</evidence>
<reference evidence="10" key="2">
    <citation type="journal article" date="2021" name="Mol. Plant Pathol.">
        <title>A 20-kb lineage-specific genomic region tames virulence in pathogenic amphidiploid Verticillium longisporum.</title>
        <authorList>
            <person name="Harting R."/>
            <person name="Starke J."/>
            <person name="Kusch H."/>
            <person name="Poggeler S."/>
            <person name="Maurus I."/>
            <person name="Schluter R."/>
            <person name="Landesfeind M."/>
            <person name="Bulla I."/>
            <person name="Nowrousian M."/>
            <person name="de Jonge R."/>
            <person name="Stahlhut G."/>
            <person name="Hoff K.J."/>
            <person name="Asshauer K.P."/>
            <person name="Thurmer A."/>
            <person name="Stanke M."/>
            <person name="Daniel R."/>
            <person name="Morgenstern B."/>
            <person name="Thomma B.P.H.J."/>
            <person name="Kronstad J.W."/>
            <person name="Braus-Stromeyer S.A."/>
            <person name="Braus G.H."/>
        </authorList>
    </citation>
    <scope>NUCLEOTIDE SEQUENCE</scope>
    <source>
        <strain evidence="10">Vl32</strain>
    </source>
</reference>
<dbReference type="EMBL" id="JAEMWZ010000153">
    <property type="protein sequence ID" value="KAG7133734.1"/>
    <property type="molecule type" value="Genomic_DNA"/>
</dbReference>
<dbReference type="OrthoDB" id="6612291at2759"/>
<dbReference type="InterPro" id="IPR036259">
    <property type="entry name" value="MFS_trans_sf"/>
</dbReference>
<evidence type="ECO:0000256" key="4">
    <source>
        <dbReference type="ARBA" id="ARBA00022989"/>
    </source>
</evidence>